<reference evidence="8 9" key="1">
    <citation type="submission" date="2014-01" db="EMBL/GenBank/DDBJ databases">
        <title>Roseivivax halodurans JCM 10272 Genome Sequencing.</title>
        <authorList>
            <person name="Lai Q."/>
            <person name="Li G."/>
            <person name="Shao Z."/>
        </authorList>
    </citation>
    <scope>NUCLEOTIDE SEQUENCE [LARGE SCALE GENOMIC DNA]</scope>
    <source>
        <strain evidence="8 9">JCM 10272</strain>
    </source>
</reference>
<accession>X7EGB0</accession>
<dbReference type="SUPFAM" id="SSF103088">
    <property type="entry name" value="OmpA-like"/>
    <property type="match status" value="1"/>
</dbReference>
<dbReference type="Gene3D" id="3.30.1330.60">
    <property type="entry name" value="OmpA-like domain"/>
    <property type="match status" value="1"/>
</dbReference>
<evidence type="ECO:0000313" key="9">
    <source>
        <dbReference type="Proteomes" id="UP000022447"/>
    </source>
</evidence>
<evidence type="ECO:0000313" key="8">
    <source>
        <dbReference type="EMBL" id="ETX15139.1"/>
    </source>
</evidence>
<feature type="region of interest" description="Disordered" evidence="5">
    <location>
        <begin position="595"/>
        <end position="650"/>
    </location>
</feature>
<dbReference type="InterPro" id="IPR006665">
    <property type="entry name" value="OmpA-like"/>
</dbReference>
<evidence type="ECO:0000256" key="2">
    <source>
        <dbReference type="ARBA" id="ARBA00023136"/>
    </source>
</evidence>
<evidence type="ECO:0000259" key="7">
    <source>
        <dbReference type="PROSITE" id="PS51123"/>
    </source>
</evidence>
<dbReference type="Proteomes" id="UP000022447">
    <property type="component" value="Unassembled WGS sequence"/>
</dbReference>
<name>X7EGB0_9RHOB</name>
<dbReference type="InterPro" id="IPR050330">
    <property type="entry name" value="Bact_OuterMem_StrucFunc"/>
</dbReference>
<gene>
    <name evidence="8" type="ORF">OCH239_17790</name>
</gene>
<evidence type="ECO:0000256" key="6">
    <source>
        <dbReference type="SAM" id="SignalP"/>
    </source>
</evidence>
<dbReference type="RefSeq" id="WP_037260581.1">
    <property type="nucleotide sequence ID" value="NZ_JALZ01000006.1"/>
</dbReference>
<proteinExistence type="predicted"/>
<evidence type="ECO:0000256" key="5">
    <source>
        <dbReference type="SAM" id="MobiDB-lite"/>
    </source>
</evidence>
<dbReference type="CDD" id="cd07185">
    <property type="entry name" value="OmpA_C-like"/>
    <property type="match status" value="1"/>
</dbReference>
<keyword evidence="3" id="KW-0998">Cell outer membrane</keyword>
<dbReference type="GO" id="GO:0009279">
    <property type="term" value="C:cell outer membrane"/>
    <property type="evidence" value="ECO:0007669"/>
    <property type="project" value="UniProtKB-SubCell"/>
</dbReference>
<dbReference type="PANTHER" id="PTHR30329:SF21">
    <property type="entry name" value="LIPOPROTEIN YIAD-RELATED"/>
    <property type="match status" value="1"/>
</dbReference>
<keyword evidence="9" id="KW-1185">Reference proteome</keyword>
<evidence type="ECO:0000256" key="4">
    <source>
        <dbReference type="PROSITE-ProRule" id="PRU00473"/>
    </source>
</evidence>
<feature type="signal peptide" evidence="6">
    <location>
        <begin position="1"/>
        <end position="18"/>
    </location>
</feature>
<dbReference type="PANTHER" id="PTHR30329">
    <property type="entry name" value="STATOR ELEMENT OF FLAGELLAR MOTOR COMPLEX"/>
    <property type="match status" value="1"/>
</dbReference>
<evidence type="ECO:0000256" key="1">
    <source>
        <dbReference type="ARBA" id="ARBA00004442"/>
    </source>
</evidence>
<keyword evidence="6" id="KW-0732">Signal</keyword>
<feature type="compositionally biased region" description="Low complexity" evidence="5">
    <location>
        <begin position="623"/>
        <end position="632"/>
    </location>
</feature>
<evidence type="ECO:0000256" key="3">
    <source>
        <dbReference type="ARBA" id="ARBA00023237"/>
    </source>
</evidence>
<comment type="caution">
    <text evidence="8">The sequence shown here is derived from an EMBL/GenBank/DDBJ whole genome shotgun (WGS) entry which is preliminary data.</text>
</comment>
<feature type="compositionally biased region" description="Acidic residues" evidence="5">
    <location>
        <begin position="633"/>
        <end position="650"/>
    </location>
</feature>
<comment type="subcellular location">
    <subcellularLocation>
        <location evidence="1">Cell outer membrane</location>
    </subcellularLocation>
</comment>
<dbReference type="EMBL" id="JALZ01000006">
    <property type="protein sequence ID" value="ETX15139.1"/>
    <property type="molecule type" value="Genomic_DNA"/>
</dbReference>
<feature type="compositionally biased region" description="Acidic residues" evidence="5">
    <location>
        <begin position="603"/>
        <end position="618"/>
    </location>
</feature>
<dbReference type="PATRIC" id="fig|1449350.3.peg.1560"/>
<dbReference type="InterPro" id="IPR006664">
    <property type="entry name" value="OMP_bac"/>
</dbReference>
<dbReference type="STRING" id="1449350.OCH239_17790"/>
<dbReference type="eggNOG" id="COG2885">
    <property type="taxonomic scope" value="Bacteria"/>
</dbReference>
<feature type="chain" id="PRO_5004979768" evidence="6">
    <location>
        <begin position="19"/>
        <end position="650"/>
    </location>
</feature>
<dbReference type="InterPro" id="IPR036737">
    <property type="entry name" value="OmpA-like_sf"/>
</dbReference>
<organism evidence="8 9">
    <name type="scientific">Roseivivax halodurans JCM 10272</name>
    <dbReference type="NCBI Taxonomy" id="1449350"/>
    <lineage>
        <taxon>Bacteria</taxon>
        <taxon>Pseudomonadati</taxon>
        <taxon>Pseudomonadota</taxon>
        <taxon>Alphaproteobacteria</taxon>
        <taxon>Rhodobacterales</taxon>
        <taxon>Roseobacteraceae</taxon>
        <taxon>Roseivivax</taxon>
    </lineage>
</organism>
<dbReference type="PROSITE" id="PS51123">
    <property type="entry name" value="OMPA_2"/>
    <property type="match status" value="1"/>
</dbReference>
<dbReference type="PRINTS" id="PR01021">
    <property type="entry name" value="OMPADOMAIN"/>
</dbReference>
<dbReference type="Gene3D" id="3.40.1520.20">
    <property type="match status" value="2"/>
</dbReference>
<dbReference type="OrthoDB" id="5525824at2"/>
<feature type="domain" description="OmpA-like" evidence="7">
    <location>
        <begin position="486"/>
        <end position="603"/>
    </location>
</feature>
<dbReference type="PROSITE" id="PS51257">
    <property type="entry name" value="PROKAR_LIPOPROTEIN"/>
    <property type="match status" value="1"/>
</dbReference>
<protein>
    <submittedName>
        <fullName evidence="8">Membrane protein</fullName>
    </submittedName>
</protein>
<keyword evidence="2 4" id="KW-0472">Membrane</keyword>
<sequence>MRLSSVAILAGTFTTAAAACAVAAVFSVRMVEQGSIAGVENRLTSEGIDWAGVDANGLQVFVHGTAPSESERFRAVSAAGKVVDAARVIDETLVEEAEDIKPPRFSVEILRNGDEVQLIGLVPADYDREILIKTVAGIIGDPEGVSDLLETADFPVPEGWDAAMDLATQALEDLPRAKISAATGVVSVQAMTNSVEERREVSAALEGAAPEGIALALDLTAPRPVISPFTLRFVIDDRGARFDSCSANTETARDAILAAAQEAGAKGTPGCVIGLGVPSPSWGDAASAGIAALARLGGGELTLSNADVSLIAAQGTAPDTFDTVVGDLEAALSAPFVLDAVLPEPEDPEDDGPTEFVATLGTEGKVQLRGRMESEMSRTTADSYARARFGSEAVRVGTRIDDDLPDGWSARVLAGLEALSMLADGEVRVTPEIVTVGGRTGNAEANSEITALLSEKFGPDAFEIDLTYEEKLDPTLGIPTPAECVDQVRQIIGARKITFEPGSATLDVSAKEILDEVADLLKICGDIPLEIQGHTDSQGREVMNQQLSQQRAEAVLDQLRQRRVLTASYDAEGYGEAEPIADNDTEAGREANRRIEFHLIEPETPETPEGETPTEDIEYPAPTGEEALTEATATDEAETSAEEGPEDEQD</sequence>
<dbReference type="AlphaFoldDB" id="X7EGB0"/>
<dbReference type="Pfam" id="PF00691">
    <property type="entry name" value="OmpA"/>
    <property type="match status" value="1"/>
</dbReference>